<dbReference type="InterPro" id="IPR002563">
    <property type="entry name" value="Flavin_Rdtase-like_dom"/>
</dbReference>
<sequence length="130" mass="14204">MRGAPALRRPGWPTLWTRHSRPLQTGIPATPGLPPNRPTRVGQRDVVNVFSSKSDDKFAEFGWHGGPHGSPLIDGSAAMLEAEIRERFQAKTHTVFICRVRHAEVNDVAPMAYKAGKILDGGGLTEIPES</sequence>
<dbReference type="GO" id="GO:0016646">
    <property type="term" value="F:oxidoreductase activity, acting on the CH-NH group of donors, NAD or NADP as acceptor"/>
    <property type="evidence" value="ECO:0007669"/>
    <property type="project" value="UniProtKB-ARBA"/>
</dbReference>
<evidence type="ECO:0000256" key="1">
    <source>
        <dbReference type="SAM" id="MobiDB-lite"/>
    </source>
</evidence>
<dbReference type="SUPFAM" id="SSF50475">
    <property type="entry name" value="FMN-binding split barrel"/>
    <property type="match status" value="1"/>
</dbReference>
<dbReference type="Proteomes" id="UP000247832">
    <property type="component" value="Unassembled WGS sequence"/>
</dbReference>
<feature type="region of interest" description="Disordered" evidence="1">
    <location>
        <begin position="1"/>
        <end position="41"/>
    </location>
</feature>
<comment type="caution">
    <text evidence="3">The sequence shown here is derived from an EMBL/GenBank/DDBJ whole genome shotgun (WGS) entry which is preliminary data.</text>
</comment>
<dbReference type="AlphaFoldDB" id="A0A2V5LDV7"/>
<protein>
    <recommendedName>
        <fullName evidence="2">Flavin reductase like domain-containing protein</fullName>
    </recommendedName>
</protein>
<name>A0A2V5LDV7_9MICC</name>
<feature type="domain" description="Flavin reductase like" evidence="2">
    <location>
        <begin position="42"/>
        <end position="117"/>
    </location>
</feature>
<dbReference type="EMBL" id="QJVD01000003">
    <property type="protein sequence ID" value="PYI69082.1"/>
    <property type="molecule type" value="Genomic_DNA"/>
</dbReference>
<evidence type="ECO:0000313" key="3">
    <source>
        <dbReference type="EMBL" id="PYI69082.1"/>
    </source>
</evidence>
<proteinExistence type="predicted"/>
<gene>
    <name evidence="3" type="ORF">CVV68_04665</name>
</gene>
<dbReference type="Pfam" id="PF01613">
    <property type="entry name" value="Flavin_Reduct"/>
    <property type="match status" value="1"/>
</dbReference>
<dbReference type="Gene3D" id="2.30.110.10">
    <property type="entry name" value="Electron Transport, Fmn-binding Protein, Chain A"/>
    <property type="match status" value="1"/>
</dbReference>
<reference evidence="3 4" key="1">
    <citation type="submission" date="2018-05" db="EMBL/GenBank/DDBJ databases">
        <title>Genetic diversity of glacier-inhabiting Cryobacterium bacteria in China and description of Cryobacterium mengkeensis sp. nov. and Arthrobacter glacialis sp. nov.</title>
        <authorList>
            <person name="Liu Q."/>
            <person name="Xin Y.-H."/>
        </authorList>
    </citation>
    <scope>NUCLEOTIDE SEQUENCE [LARGE SCALE GENOMIC DNA]</scope>
    <source>
        <strain evidence="3 4">LI2</strain>
    </source>
</reference>
<evidence type="ECO:0000259" key="2">
    <source>
        <dbReference type="Pfam" id="PF01613"/>
    </source>
</evidence>
<dbReference type="InterPro" id="IPR012349">
    <property type="entry name" value="Split_barrel_FMN-bd"/>
</dbReference>
<accession>A0A2V5LDV7</accession>
<dbReference type="GO" id="GO:0010181">
    <property type="term" value="F:FMN binding"/>
    <property type="evidence" value="ECO:0007669"/>
    <property type="project" value="InterPro"/>
</dbReference>
<organism evidence="3 4">
    <name type="scientific">Arthrobacter livingstonensis</name>
    <dbReference type="NCBI Taxonomy" id="670078"/>
    <lineage>
        <taxon>Bacteria</taxon>
        <taxon>Bacillati</taxon>
        <taxon>Actinomycetota</taxon>
        <taxon>Actinomycetes</taxon>
        <taxon>Micrococcales</taxon>
        <taxon>Micrococcaceae</taxon>
        <taxon>Arthrobacter</taxon>
    </lineage>
</organism>
<keyword evidence="4" id="KW-1185">Reference proteome</keyword>
<dbReference type="OrthoDB" id="9792858at2"/>
<evidence type="ECO:0000313" key="4">
    <source>
        <dbReference type="Proteomes" id="UP000247832"/>
    </source>
</evidence>